<reference evidence="7 8" key="1">
    <citation type="journal article" date="2016" name="Mol. Biol. Evol.">
        <title>Comparative Genomics of Early-Diverging Mushroom-Forming Fungi Provides Insights into the Origins of Lignocellulose Decay Capabilities.</title>
        <authorList>
            <person name="Nagy L.G."/>
            <person name="Riley R."/>
            <person name="Tritt A."/>
            <person name="Adam C."/>
            <person name="Daum C."/>
            <person name="Floudas D."/>
            <person name="Sun H."/>
            <person name="Yadav J.S."/>
            <person name="Pangilinan J."/>
            <person name="Larsson K.H."/>
            <person name="Matsuura K."/>
            <person name="Barry K."/>
            <person name="Labutti K."/>
            <person name="Kuo R."/>
            <person name="Ohm R.A."/>
            <person name="Bhattacharya S.S."/>
            <person name="Shirouzu T."/>
            <person name="Yoshinaga Y."/>
            <person name="Martin F.M."/>
            <person name="Grigoriev I.V."/>
            <person name="Hibbett D.S."/>
        </authorList>
    </citation>
    <scope>NUCLEOTIDE SEQUENCE [LARGE SCALE GENOMIC DNA]</scope>
    <source>
        <strain evidence="7 8">L-15889</strain>
    </source>
</reference>
<evidence type="ECO:0000313" key="8">
    <source>
        <dbReference type="Proteomes" id="UP000076727"/>
    </source>
</evidence>
<sequence>MYNRCTRWYLPLVLLPFPIASPYFLWLFIFSTTLHARPCFYCIILLSALFMSSCYWQPVPLESSLAVPWSDNITTYGDALASLLPDLPDDIKPTNIPVLDRCWCDFSGAGFFDQFNVTEWERRSVLRLKDSLEVELKAREAEKPVKTEPAPEPQAESTRVEEASESSEGPSESAPGGSTVRVTGVARSKISGLWNKVSAWPFPRKSDASARDTASTPAGRFRWSRTDDYTPRVRRLTETIVSTHTQTVRPSPTSLLRKEYDLRPYGFAVVLDFGWEKSDS</sequence>
<protein>
    <submittedName>
        <fullName evidence="7">Uncharacterized protein</fullName>
    </submittedName>
</protein>
<organism evidence="7 8">
    <name type="scientific">Daedalea quercina L-15889</name>
    <dbReference type="NCBI Taxonomy" id="1314783"/>
    <lineage>
        <taxon>Eukaryota</taxon>
        <taxon>Fungi</taxon>
        <taxon>Dikarya</taxon>
        <taxon>Basidiomycota</taxon>
        <taxon>Agaricomycotina</taxon>
        <taxon>Agaricomycetes</taxon>
        <taxon>Polyporales</taxon>
        <taxon>Fomitopsis</taxon>
    </lineage>
</organism>
<dbReference type="GO" id="GO:0016020">
    <property type="term" value="C:membrane"/>
    <property type="evidence" value="ECO:0007669"/>
    <property type="project" value="UniProtKB-SubCell"/>
</dbReference>
<dbReference type="Proteomes" id="UP000076727">
    <property type="component" value="Unassembled WGS sequence"/>
</dbReference>
<comment type="subcellular location">
    <subcellularLocation>
        <location evidence="1">Membrane</location>
    </subcellularLocation>
</comment>
<gene>
    <name evidence="7" type="ORF">DAEQUDRAFT_672856</name>
</gene>
<dbReference type="AlphaFoldDB" id="A0A165P1H9"/>
<feature type="compositionally biased region" description="Low complexity" evidence="5">
    <location>
        <begin position="166"/>
        <end position="178"/>
    </location>
</feature>
<evidence type="ECO:0000256" key="2">
    <source>
        <dbReference type="ARBA" id="ARBA00022692"/>
    </source>
</evidence>
<dbReference type="OrthoDB" id="5563033at2759"/>
<evidence type="ECO:0000256" key="1">
    <source>
        <dbReference type="ARBA" id="ARBA00004370"/>
    </source>
</evidence>
<accession>A0A165P1H9</accession>
<evidence type="ECO:0000256" key="3">
    <source>
        <dbReference type="ARBA" id="ARBA00022989"/>
    </source>
</evidence>
<keyword evidence="3 6" id="KW-1133">Transmembrane helix</keyword>
<dbReference type="InterPro" id="IPR009598">
    <property type="entry name" value="BCALP"/>
</dbReference>
<feature type="region of interest" description="Disordered" evidence="5">
    <location>
        <begin position="140"/>
        <end position="181"/>
    </location>
</feature>
<dbReference type="Pfam" id="PF06726">
    <property type="entry name" value="BC10"/>
    <property type="match status" value="1"/>
</dbReference>
<keyword evidence="8" id="KW-1185">Reference proteome</keyword>
<feature type="transmembrane region" description="Helical" evidence="6">
    <location>
        <begin position="6"/>
        <end position="28"/>
    </location>
</feature>
<evidence type="ECO:0000256" key="5">
    <source>
        <dbReference type="SAM" id="MobiDB-lite"/>
    </source>
</evidence>
<dbReference type="PANTHER" id="PTHR13259">
    <property type="entry name" value="BLADDER CANCER 10 KD PROTEIN HOMOLOG"/>
    <property type="match status" value="1"/>
</dbReference>
<evidence type="ECO:0000313" key="7">
    <source>
        <dbReference type="EMBL" id="KZT67643.1"/>
    </source>
</evidence>
<dbReference type="PANTHER" id="PTHR13259:SF1">
    <property type="entry name" value="BLADDER CANCER-ASSOCIATED PROTEIN"/>
    <property type="match status" value="1"/>
</dbReference>
<dbReference type="EMBL" id="KV429074">
    <property type="protein sequence ID" value="KZT67643.1"/>
    <property type="molecule type" value="Genomic_DNA"/>
</dbReference>
<evidence type="ECO:0000256" key="6">
    <source>
        <dbReference type="SAM" id="Phobius"/>
    </source>
</evidence>
<dbReference type="SMART" id="SM01396">
    <property type="entry name" value="BC10"/>
    <property type="match status" value="1"/>
</dbReference>
<proteinExistence type="predicted"/>
<keyword evidence="2 6" id="KW-0812">Transmembrane</keyword>
<name>A0A165P1H9_9APHY</name>
<keyword evidence="4 6" id="KW-0472">Membrane</keyword>
<evidence type="ECO:0000256" key="4">
    <source>
        <dbReference type="ARBA" id="ARBA00023136"/>
    </source>
</evidence>